<dbReference type="OrthoDB" id="2925140at2759"/>
<sequence length="498" mass="54878">MLSALELPQAERRISKLPDAADTPKRETAQGFDIITPANEQFIRTYHPAFERAPDVYVCKIVGRVEDSVWVVSPEHLRTTEWFRTHFKVAGREVHEMGISATLHLTHRGFQSGLNKSAIIGEPINTRRILDPSHIQMIRGQFPEAIGVRIFVGGYLCLLVKTPAEMKEIASRPWPPEMGSLKVQLELWADRPKGGSAPLGLRLQGIFNVDGKERDIEVVTAPTNVHAVRPSEMQKSFTSYFSATTIHMFHRPLASVARSISAGLPTLASRVQTSCSPLGMPALCEGKEVGNIIKCYEDPSALLPFPFRYRHNISFVSGADVPSSYLPQGVPRITGYASFEDALAPSATIFTVRCHPTKASVRSRAIVEGHQYVWDVDPDVWTSSLLWRTLSDHAQVEGADTDDTGCMTLLCLGDVEDRYAKIVAFQSFETTLPTANVRARAKTASGLVEALETYVTRTPAGQGTVWYGGGFELPEDILAAEVILSEEQACRTQLGTTE</sequence>
<proteinExistence type="predicted"/>
<keyword evidence="2" id="KW-1185">Reference proteome</keyword>
<dbReference type="STRING" id="1314674.A0A0D7BJ03"/>
<gene>
    <name evidence="1" type="ORF">CYLTODRAFT_420052</name>
</gene>
<evidence type="ECO:0000313" key="2">
    <source>
        <dbReference type="Proteomes" id="UP000054007"/>
    </source>
</evidence>
<evidence type="ECO:0000313" key="1">
    <source>
        <dbReference type="EMBL" id="KIY70074.1"/>
    </source>
</evidence>
<dbReference type="AlphaFoldDB" id="A0A0D7BJ03"/>
<dbReference type="EMBL" id="KN880473">
    <property type="protein sequence ID" value="KIY70074.1"/>
    <property type="molecule type" value="Genomic_DNA"/>
</dbReference>
<name>A0A0D7BJ03_9AGAR</name>
<organism evidence="1 2">
    <name type="scientific">Cylindrobasidium torrendii FP15055 ss-10</name>
    <dbReference type="NCBI Taxonomy" id="1314674"/>
    <lineage>
        <taxon>Eukaryota</taxon>
        <taxon>Fungi</taxon>
        <taxon>Dikarya</taxon>
        <taxon>Basidiomycota</taxon>
        <taxon>Agaricomycotina</taxon>
        <taxon>Agaricomycetes</taxon>
        <taxon>Agaricomycetidae</taxon>
        <taxon>Agaricales</taxon>
        <taxon>Marasmiineae</taxon>
        <taxon>Physalacriaceae</taxon>
        <taxon>Cylindrobasidium</taxon>
    </lineage>
</organism>
<dbReference type="Proteomes" id="UP000054007">
    <property type="component" value="Unassembled WGS sequence"/>
</dbReference>
<reference evidence="1 2" key="1">
    <citation type="journal article" date="2015" name="Fungal Genet. Biol.">
        <title>Evolution of novel wood decay mechanisms in Agaricales revealed by the genome sequences of Fistulina hepatica and Cylindrobasidium torrendii.</title>
        <authorList>
            <person name="Floudas D."/>
            <person name="Held B.W."/>
            <person name="Riley R."/>
            <person name="Nagy L.G."/>
            <person name="Koehler G."/>
            <person name="Ransdell A.S."/>
            <person name="Younus H."/>
            <person name="Chow J."/>
            <person name="Chiniquy J."/>
            <person name="Lipzen A."/>
            <person name="Tritt A."/>
            <person name="Sun H."/>
            <person name="Haridas S."/>
            <person name="LaButti K."/>
            <person name="Ohm R.A."/>
            <person name="Kues U."/>
            <person name="Blanchette R.A."/>
            <person name="Grigoriev I.V."/>
            <person name="Minto R.E."/>
            <person name="Hibbett D.S."/>
        </authorList>
    </citation>
    <scope>NUCLEOTIDE SEQUENCE [LARGE SCALE GENOMIC DNA]</scope>
    <source>
        <strain evidence="1 2">FP15055 ss-10</strain>
    </source>
</reference>
<protein>
    <submittedName>
        <fullName evidence="1">Uncharacterized protein</fullName>
    </submittedName>
</protein>
<accession>A0A0D7BJ03</accession>